<protein>
    <recommendedName>
        <fullName evidence="1">Reverse transcriptase domain-containing protein</fullName>
    </recommendedName>
</protein>
<organism evidence="2 3">
    <name type="scientific">Paspalum notatum var. saurae</name>
    <dbReference type="NCBI Taxonomy" id="547442"/>
    <lineage>
        <taxon>Eukaryota</taxon>
        <taxon>Viridiplantae</taxon>
        <taxon>Streptophyta</taxon>
        <taxon>Embryophyta</taxon>
        <taxon>Tracheophyta</taxon>
        <taxon>Spermatophyta</taxon>
        <taxon>Magnoliopsida</taxon>
        <taxon>Liliopsida</taxon>
        <taxon>Poales</taxon>
        <taxon>Poaceae</taxon>
        <taxon>PACMAD clade</taxon>
        <taxon>Panicoideae</taxon>
        <taxon>Andropogonodae</taxon>
        <taxon>Paspaleae</taxon>
        <taxon>Paspalinae</taxon>
        <taxon>Paspalum</taxon>
    </lineage>
</organism>
<dbReference type="PROSITE" id="PS50878">
    <property type="entry name" value="RT_POL"/>
    <property type="match status" value="1"/>
</dbReference>
<dbReference type="PANTHER" id="PTHR31635:SF196">
    <property type="entry name" value="REVERSE TRANSCRIPTASE DOMAIN-CONTAINING PROTEIN-RELATED"/>
    <property type="match status" value="1"/>
</dbReference>
<dbReference type="EMBL" id="CP144754">
    <property type="protein sequence ID" value="WVZ99154.1"/>
    <property type="molecule type" value="Genomic_DNA"/>
</dbReference>
<dbReference type="Gene3D" id="3.10.10.20">
    <property type="match status" value="1"/>
</dbReference>
<reference evidence="2 3" key="1">
    <citation type="submission" date="2024-02" db="EMBL/GenBank/DDBJ databases">
        <title>High-quality chromosome-scale genome assembly of Pensacola bahiagrass (Paspalum notatum Flugge var. saurae).</title>
        <authorList>
            <person name="Vega J.M."/>
            <person name="Podio M."/>
            <person name="Orjuela J."/>
            <person name="Siena L.A."/>
            <person name="Pessino S.C."/>
            <person name="Combes M.C."/>
            <person name="Mariac C."/>
            <person name="Albertini E."/>
            <person name="Pupilli F."/>
            <person name="Ortiz J.P.A."/>
            <person name="Leblanc O."/>
        </authorList>
    </citation>
    <scope>NUCLEOTIDE SEQUENCE [LARGE SCALE GENOMIC DNA]</scope>
    <source>
        <strain evidence="2">R1</strain>
        <tissue evidence="2">Leaf</tissue>
    </source>
</reference>
<evidence type="ECO:0000313" key="2">
    <source>
        <dbReference type="EMBL" id="WVZ99154.1"/>
    </source>
</evidence>
<dbReference type="AlphaFoldDB" id="A0AAQ3UWY8"/>
<keyword evidence="3" id="KW-1185">Reference proteome</keyword>
<evidence type="ECO:0000259" key="1">
    <source>
        <dbReference type="PROSITE" id="PS50878"/>
    </source>
</evidence>
<dbReference type="Gene3D" id="3.30.70.2630">
    <property type="match status" value="1"/>
</dbReference>
<dbReference type="InterPro" id="IPR000477">
    <property type="entry name" value="RT_dom"/>
</dbReference>
<dbReference type="Gene3D" id="1.10.10.2210">
    <property type="match status" value="1"/>
</dbReference>
<dbReference type="InterPro" id="IPR043502">
    <property type="entry name" value="DNA/RNA_pol_sf"/>
</dbReference>
<name>A0AAQ3UWY8_PASNO</name>
<evidence type="ECO:0000313" key="3">
    <source>
        <dbReference type="Proteomes" id="UP001341281"/>
    </source>
</evidence>
<dbReference type="Pfam" id="PF00078">
    <property type="entry name" value="RVT_1"/>
    <property type="match status" value="1"/>
</dbReference>
<feature type="domain" description="Reverse transcriptase" evidence="1">
    <location>
        <begin position="24"/>
        <end position="302"/>
    </location>
</feature>
<dbReference type="CDD" id="cd01650">
    <property type="entry name" value="RT_nLTR_like"/>
    <property type="match status" value="1"/>
</dbReference>
<gene>
    <name evidence="2" type="ORF">U9M48_044493</name>
</gene>
<accession>A0AAQ3UWY8</accession>
<dbReference type="Proteomes" id="UP001341281">
    <property type="component" value="Chromosome 10"/>
</dbReference>
<dbReference type="SUPFAM" id="SSF56672">
    <property type="entry name" value="DNA/RNA polymerases"/>
    <property type="match status" value="1"/>
</dbReference>
<sequence length="316" mass="35646">MVNTDFMKKCWHIICHDFYSLCEDFHTSDLCLQSINGSYISLLPKVDSPSTVNDFRPISLLNCSIKLITKLLAIRLQSVIQKLVHMNQYGFIKSRTIQDCLAWSFEYLHLCHKSKKEIVILKIDFEKAFDKIEHKAMMQIMESKGFGDKWLKWMESIFNSGTSAVLLNGKPGKTIHYKRGVRQGDPLSPLLFVLAADLLQTLLNKAKDMGLLQLPIPLSCSADFPILQYADDTLIFLEGDTRQLLFLKALLNSFADSVGLKINFSKTSMTPINTSQERLKHLASTFGCSAGSLPFTYLGLPLGTTKPKVEDFLPLV</sequence>
<dbReference type="PANTHER" id="PTHR31635">
    <property type="entry name" value="REVERSE TRANSCRIPTASE DOMAIN-CONTAINING PROTEIN-RELATED"/>
    <property type="match status" value="1"/>
</dbReference>
<proteinExistence type="predicted"/>